<reference evidence="2" key="2">
    <citation type="submission" date="2020-11" db="EMBL/GenBank/DDBJ databases">
        <authorList>
            <person name="McCartney M.A."/>
            <person name="Auch B."/>
            <person name="Kono T."/>
            <person name="Mallez S."/>
            <person name="Becker A."/>
            <person name="Gohl D.M."/>
            <person name="Silverstein K.A.T."/>
            <person name="Koren S."/>
            <person name="Bechman K.B."/>
            <person name="Herman A."/>
            <person name="Abrahante J.E."/>
            <person name="Garbe J."/>
        </authorList>
    </citation>
    <scope>NUCLEOTIDE SEQUENCE</scope>
    <source>
        <strain evidence="2">Duluth1</strain>
        <tissue evidence="2">Whole animal</tissue>
    </source>
</reference>
<dbReference type="EMBL" id="JAIWYP010000007">
    <property type="protein sequence ID" value="KAH3796307.1"/>
    <property type="molecule type" value="Genomic_DNA"/>
</dbReference>
<dbReference type="PROSITE" id="PS50871">
    <property type="entry name" value="C1Q"/>
    <property type="match status" value="1"/>
</dbReference>
<evidence type="ECO:0000259" key="1">
    <source>
        <dbReference type="PROSITE" id="PS50871"/>
    </source>
</evidence>
<dbReference type="InterPro" id="IPR008983">
    <property type="entry name" value="Tumour_necrosis_fac-like_dom"/>
</dbReference>
<dbReference type="SUPFAM" id="SSF49842">
    <property type="entry name" value="TNF-like"/>
    <property type="match status" value="1"/>
</dbReference>
<sequence>MKEGVVVPPSALYDTSFGYASCSSSQTSVRLSAGQRVWVESMVTHNGNMLYEDAGRWTSFSGVQLQVC</sequence>
<keyword evidence="3" id="KW-1185">Reference proteome</keyword>
<dbReference type="Proteomes" id="UP000828390">
    <property type="component" value="Unassembled WGS sequence"/>
</dbReference>
<evidence type="ECO:0000313" key="2">
    <source>
        <dbReference type="EMBL" id="KAH3796307.1"/>
    </source>
</evidence>
<proteinExistence type="predicted"/>
<dbReference type="Gene3D" id="2.60.120.40">
    <property type="match status" value="1"/>
</dbReference>
<reference evidence="2" key="1">
    <citation type="journal article" date="2019" name="bioRxiv">
        <title>The Genome of the Zebra Mussel, Dreissena polymorpha: A Resource for Invasive Species Research.</title>
        <authorList>
            <person name="McCartney M.A."/>
            <person name="Auch B."/>
            <person name="Kono T."/>
            <person name="Mallez S."/>
            <person name="Zhang Y."/>
            <person name="Obille A."/>
            <person name="Becker A."/>
            <person name="Abrahante J.E."/>
            <person name="Garbe J."/>
            <person name="Badalamenti J.P."/>
            <person name="Herman A."/>
            <person name="Mangelson H."/>
            <person name="Liachko I."/>
            <person name="Sullivan S."/>
            <person name="Sone E.D."/>
            <person name="Koren S."/>
            <person name="Silverstein K.A.T."/>
            <person name="Beckman K.B."/>
            <person name="Gohl D.M."/>
        </authorList>
    </citation>
    <scope>NUCLEOTIDE SEQUENCE</scope>
    <source>
        <strain evidence="2">Duluth1</strain>
        <tissue evidence="2">Whole animal</tissue>
    </source>
</reference>
<comment type="caution">
    <text evidence="2">The sequence shown here is derived from an EMBL/GenBank/DDBJ whole genome shotgun (WGS) entry which is preliminary data.</text>
</comment>
<evidence type="ECO:0000313" key="3">
    <source>
        <dbReference type="Proteomes" id="UP000828390"/>
    </source>
</evidence>
<accession>A0A9D4FI78</accession>
<gene>
    <name evidence="2" type="ORF">DPMN_149876</name>
</gene>
<name>A0A9D4FI78_DREPO</name>
<dbReference type="AlphaFoldDB" id="A0A9D4FI78"/>
<organism evidence="2 3">
    <name type="scientific">Dreissena polymorpha</name>
    <name type="common">Zebra mussel</name>
    <name type="synonym">Mytilus polymorpha</name>
    <dbReference type="NCBI Taxonomy" id="45954"/>
    <lineage>
        <taxon>Eukaryota</taxon>
        <taxon>Metazoa</taxon>
        <taxon>Spiralia</taxon>
        <taxon>Lophotrochozoa</taxon>
        <taxon>Mollusca</taxon>
        <taxon>Bivalvia</taxon>
        <taxon>Autobranchia</taxon>
        <taxon>Heteroconchia</taxon>
        <taxon>Euheterodonta</taxon>
        <taxon>Imparidentia</taxon>
        <taxon>Neoheterodontei</taxon>
        <taxon>Myida</taxon>
        <taxon>Dreissenoidea</taxon>
        <taxon>Dreissenidae</taxon>
        <taxon>Dreissena</taxon>
    </lineage>
</organism>
<dbReference type="InterPro" id="IPR001073">
    <property type="entry name" value="C1q_dom"/>
</dbReference>
<protein>
    <recommendedName>
        <fullName evidence="1">C1q domain-containing protein</fullName>
    </recommendedName>
</protein>
<feature type="domain" description="C1q" evidence="1">
    <location>
        <begin position="1"/>
        <end position="68"/>
    </location>
</feature>